<comment type="caution">
    <text evidence="9">The sequence shown here is derived from an EMBL/GenBank/DDBJ whole genome shotgun (WGS) entry which is preliminary data.</text>
</comment>
<protein>
    <submittedName>
        <fullName evidence="9">Copper resistance protein CopD</fullName>
    </submittedName>
</protein>
<feature type="transmembrane region" description="Helical" evidence="7">
    <location>
        <begin position="316"/>
        <end position="337"/>
    </location>
</feature>
<feature type="transmembrane region" description="Helical" evidence="7">
    <location>
        <begin position="427"/>
        <end position="447"/>
    </location>
</feature>
<keyword evidence="10" id="KW-1185">Reference proteome</keyword>
<feature type="domain" description="Copper resistance protein D" evidence="8">
    <location>
        <begin position="278"/>
        <end position="383"/>
    </location>
</feature>
<sequence length="765" mass="81510">MVKDNGRVPPVESAPAASPRPDTTTPNPGLRGTFAGGVRSRWWWLGLAAAVAGVVGALLWTGAAGVQDLGDPGAITRWGLPVATTVHNLALATVIGALVFATVILPKDAKARRPHTGQQKLDSAKPVHVAEHPAFTRVMTLAAVAAGVWTVAAITVLVLTYSSISGLPLAGTSDYTNQLVFYMTELPVGQAWLAVVICAAVVTTMVFGLRNVSALAVPLVLALLSFVPQALIGHSASSADHIGAVNSLFLHITGVSLWVGGIIVLVVVSGVLGKITAQTLQRFSALAIFAFAGVAGSGIINAAIRITNLHDLFYSTYGQLILTKSAATIVLGVIGWMHRSWIVPRLGEGQKSTTAARTRRLLWQLVFGELLIMGITSGLAVGLSRSAPPQSRELVQAALTPAQILTDYPLPPELTFARWFTEWRMDWLWVAFAAAAGAAYLSGIIKLRRRGDKWSVLRSASWFTGLLALVYITSGGTAVYGQVLFSAHMVEHMSLMVIAPLFLALGSPVSLALQALAPRRDGSRGIREWILVLVHSKFSQLVTHPLFAAANFAGSLIIFYYSPLFNLAMRYHVGHELMIVHFTLTGYIFIMSMIGTDPLPRRFPYPMRLLLLLATMAFHAFFGVSLMMATNLLSGEYFGNMGRPWGDSALVDQQTAGGIAWGVGEIPTLAIAMGVAYMWAKSDARETKRGDRAAARNNYADLNAYNDMFAQLAARDAKIDPEHSGPALPHLHNGNPTPANAAGSTAGTPSASQSGSPSGPQGEKH</sequence>
<keyword evidence="4 7" id="KW-1133">Transmembrane helix</keyword>
<dbReference type="InterPro" id="IPR032694">
    <property type="entry name" value="CopC/D"/>
</dbReference>
<dbReference type="AlphaFoldDB" id="A0A2V5LTY7"/>
<gene>
    <name evidence="9" type="ORF">CVV68_18655</name>
</gene>
<dbReference type="EMBL" id="QJVD01000026">
    <property type="protein sequence ID" value="PYI65326.1"/>
    <property type="molecule type" value="Genomic_DNA"/>
</dbReference>
<feature type="transmembrane region" description="Helical" evidence="7">
    <location>
        <begin position="42"/>
        <end position="66"/>
    </location>
</feature>
<feature type="transmembrane region" description="Helical" evidence="7">
    <location>
        <begin position="493"/>
        <end position="517"/>
    </location>
</feature>
<feature type="transmembrane region" description="Helical" evidence="7">
    <location>
        <begin position="573"/>
        <end position="595"/>
    </location>
</feature>
<feature type="transmembrane region" description="Helical" evidence="7">
    <location>
        <begin position="538"/>
        <end position="561"/>
    </location>
</feature>
<accession>A0A2V5LTY7</accession>
<name>A0A2V5LTY7_9MICC</name>
<evidence type="ECO:0000256" key="2">
    <source>
        <dbReference type="ARBA" id="ARBA00022475"/>
    </source>
</evidence>
<dbReference type="Pfam" id="PF05425">
    <property type="entry name" value="CopD"/>
    <property type="match status" value="1"/>
</dbReference>
<feature type="region of interest" description="Disordered" evidence="6">
    <location>
        <begin position="1"/>
        <end position="32"/>
    </location>
</feature>
<feature type="transmembrane region" description="Helical" evidence="7">
    <location>
        <begin position="141"/>
        <end position="164"/>
    </location>
</feature>
<evidence type="ECO:0000256" key="5">
    <source>
        <dbReference type="ARBA" id="ARBA00023136"/>
    </source>
</evidence>
<evidence type="ECO:0000256" key="6">
    <source>
        <dbReference type="SAM" id="MobiDB-lite"/>
    </source>
</evidence>
<keyword evidence="2" id="KW-1003">Cell membrane</keyword>
<dbReference type="InterPro" id="IPR008457">
    <property type="entry name" value="Cu-R_CopD_dom"/>
</dbReference>
<evidence type="ECO:0000256" key="3">
    <source>
        <dbReference type="ARBA" id="ARBA00022692"/>
    </source>
</evidence>
<evidence type="ECO:0000313" key="9">
    <source>
        <dbReference type="EMBL" id="PYI65326.1"/>
    </source>
</evidence>
<keyword evidence="5 7" id="KW-0472">Membrane</keyword>
<dbReference type="OrthoDB" id="5241646at2"/>
<feature type="transmembrane region" description="Helical" evidence="7">
    <location>
        <begin position="607"/>
        <end position="629"/>
    </location>
</feature>
<feature type="compositionally biased region" description="Low complexity" evidence="6">
    <location>
        <begin position="7"/>
        <end position="21"/>
    </location>
</feature>
<comment type="subcellular location">
    <subcellularLocation>
        <location evidence="1">Cell membrane</location>
        <topology evidence="1">Multi-pass membrane protein</topology>
    </subcellularLocation>
</comment>
<dbReference type="Proteomes" id="UP000247832">
    <property type="component" value="Unassembled WGS sequence"/>
</dbReference>
<evidence type="ECO:0000256" key="4">
    <source>
        <dbReference type="ARBA" id="ARBA00022989"/>
    </source>
</evidence>
<evidence type="ECO:0000259" key="8">
    <source>
        <dbReference type="Pfam" id="PF05425"/>
    </source>
</evidence>
<feature type="region of interest" description="Disordered" evidence="6">
    <location>
        <begin position="720"/>
        <end position="765"/>
    </location>
</feature>
<feature type="transmembrane region" description="Helical" evidence="7">
    <location>
        <begin position="659"/>
        <end position="680"/>
    </location>
</feature>
<feature type="transmembrane region" description="Helical" evidence="7">
    <location>
        <begin position="191"/>
        <end position="209"/>
    </location>
</feature>
<dbReference type="PANTHER" id="PTHR34820:SF4">
    <property type="entry name" value="INNER MEMBRANE PROTEIN YEBZ"/>
    <property type="match status" value="1"/>
</dbReference>
<feature type="transmembrane region" description="Helical" evidence="7">
    <location>
        <begin position="86"/>
        <end position="105"/>
    </location>
</feature>
<feature type="transmembrane region" description="Helical" evidence="7">
    <location>
        <begin position="283"/>
        <end position="304"/>
    </location>
</feature>
<reference evidence="9 10" key="1">
    <citation type="submission" date="2018-05" db="EMBL/GenBank/DDBJ databases">
        <title>Genetic diversity of glacier-inhabiting Cryobacterium bacteria in China and description of Cryobacterium mengkeensis sp. nov. and Arthrobacter glacialis sp. nov.</title>
        <authorList>
            <person name="Liu Q."/>
            <person name="Xin Y.-H."/>
        </authorList>
    </citation>
    <scope>NUCLEOTIDE SEQUENCE [LARGE SCALE GENOMIC DNA]</scope>
    <source>
        <strain evidence="9 10">LI2</strain>
    </source>
</reference>
<dbReference type="GO" id="GO:0006825">
    <property type="term" value="P:copper ion transport"/>
    <property type="evidence" value="ECO:0007669"/>
    <property type="project" value="InterPro"/>
</dbReference>
<evidence type="ECO:0000256" key="1">
    <source>
        <dbReference type="ARBA" id="ARBA00004651"/>
    </source>
</evidence>
<evidence type="ECO:0000256" key="7">
    <source>
        <dbReference type="SAM" id="Phobius"/>
    </source>
</evidence>
<organism evidence="9 10">
    <name type="scientific">Arthrobacter livingstonensis</name>
    <dbReference type="NCBI Taxonomy" id="670078"/>
    <lineage>
        <taxon>Bacteria</taxon>
        <taxon>Bacillati</taxon>
        <taxon>Actinomycetota</taxon>
        <taxon>Actinomycetes</taxon>
        <taxon>Micrococcales</taxon>
        <taxon>Micrococcaceae</taxon>
        <taxon>Arthrobacter</taxon>
    </lineage>
</organism>
<feature type="transmembrane region" description="Helical" evidence="7">
    <location>
        <begin position="216"/>
        <end position="236"/>
    </location>
</feature>
<keyword evidence="3 7" id="KW-0812">Transmembrane</keyword>
<dbReference type="GO" id="GO:0005886">
    <property type="term" value="C:plasma membrane"/>
    <property type="evidence" value="ECO:0007669"/>
    <property type="project" value="UniProtKB-SubCell"/>
</dbReference>
<dbReference type="Pfam" id="PF09678">
    <property type="entry name" value="Caa3_CtaG"/>
    <property type="match status" value="1"/>
</dbReference>
<proteinExistence type="predicted"/>
<feature type="transmembrane region" description="Helical" evidence="7">
    <location>
        <begin position="248"/>
        <end position="271"/>
    </location>
</feature>
<feature type="transmembrane region" description="Helical" evidence="7">
    <location>
        <begin position="459"/>
        <end position="481"/>
    </location>
</feature>
<evidence type="ECO:0000313" key="10">
    <source>
        <dbReference type="Proteomes" id="UP000247832"/>
    </source>
</evidence>
<dbReference type="PANTHER" id="PTHR34820">
    <property type="entry name" value="INNER MEMBRANE PROTEIN YEBZ"/>
    <property type="match status" value="1"/>
</dbReference>
<dbReference type="InterPro" id="IPR019108">
    <property type="entry name" value="Caa3_assmbl_CtaG-rel"/>
</dbReference>
<feature type="transmembrane region" description="Helical" evidence="7">
    <location>
        <begin position="361"/>
        <end position="383"/>
    </location>
</feature>
<feature type="compositionally biased region" description="Low complexity" evidence="6">
    <location>
        <begin position="735"/>
        <end position="765"/>
    </location>
</feature>